<evidence type="ECO:0000256" key="4">
    <source>
        <dbReference type="ARBA" id="ARBA00022989"/>
    </source>
</evidence>
<dbReference type="InterPro" id="IPR002797">
    <property type="entry name" value="Polysacc_synth"/>
</dbReference>
<name>A0A1R4HCN9_9GAMM</name>
<dbReference type="Pfam" id="PF01943">
    <property type="entry name" value="Polysacc_synt"/>
    <property type="match status" value="1"/>
</dbReference>
<feature type="transmembrane region" description="Helical" evidence="6">
    <location>
        <begin position="17"/>
        <end position="37"/>
    </location>
</feature>
<dbReference type="EMBL" id="FUKI01000126">
    <property type="protein sequence ID" value="SJM94004.1"/>
    <property type="molecule type" value="Genomic_DNA"/>
</dbReference>
<dbReference type="GO" id="GO:0005886">
    <property type="term" value="C:plasma membrane"/>
    <property type="evidence" value="ECO:0007669"/>
    <property type="project" value="UniProtKB-SubCell"/>
</dbReference>
<evidence type="ECO:0000256" key="3">
    <source>
        <dbReference type="ARBA" id="ARBA00022692"/>
    </source>
</evidence>
<keyword evidence="3 6" id="KW-0812">Transmembrane</keyword>
<dbReference type="Proteomes" id="UP000195667">
    <property type="component" value="Unassembled WGS sequence"/>
</dbReference>
<evidence type="ECO:0000256" key="2">
    <source>
        <dbReference type="ARBA" id="ARBA00022475"/>
    </source>
</evidence>
<evidence type="ECO:0000256" key="6">
    <source>
        <dbReference type="SAM" id="Phobius"/>
    </source>
</evidence>
<evidence type="ECO:0000313" key="7">
    <source>
        <dbReference type="EMBL" id="SJM94004.1"/>
    </source>
</evidence>
<sequence>MPENYALDLRPTNFRSLFLFVLTLGNYALMYLANIVLARSLSVGDFDDYSVALSIVTMLSTLATLGLEKYALRGIALFRERQDWRKFRGFWLFSLRTIFSFSVLLVILLGIGLETLLALHDADYHIAIVLFAGFLPIIAITLFLVEVISAQGAHLLGFSLYRLFLPLVYLLLITGYSASHIPLTASTAVLCFGVAWTLTCGVIWYAAKLLMPTEVKHATPLSLPKKWLSRSLPLVFNSLMLTVMTSSGVVILELLFPSGLEVGIYAIAAQTGGFISLIGTSTNRYYLPMMVILVEHKDRAGIQRLIKQRTLVVGSLILSLFAVIAFFGQPLLNLFGSQFSSGYLTLVVIATGASFSALFADIPYYLQFMGFNRRVLCATLIAAVTMVTLAFYLGNLFGTIGVAIAYMLPVVLLFSSFRMMVEHHFKQF</sequence>
<keyword evidence="5 6" id="KW-0472">Membrane</keyword>
<feature type="transmembrane region" description="Helical" evidence="6">
    <location>
        <begin position="124"/>
        <end position="148"/>
    </location>
</feature>
<proteinExistence type="predicted"/>
<keyword evidence="4 6" id="KW-1133">Transmembrane helix</keyword>
<feature type="transmembrane region" description="Helical" evidence="6">
    <location>
        <begin position="400"/>
        <end position="421"/>
    </location>
</feature>
<dbReference type="RefSeq" id="WP_087144100.1">
    <property type="nucleotide sequence ID" value="NZ_FUKI01000126.1"/>
</dbReference>
<comment type="subcellular location">
    <subcellularLocation>
        <location evidence="1">Cell membrane</location>
        <topology evidence="1">Multi-pass membrane protein</topology>
    </subcellularLocation>
</comment>
<feature type="transmembrane region" description="Helical" evidence="6">
    <location>
        <begin position="160"/>
        <end position="179"/>
    </location>
</feature>
<keyword evidence="8" id="KW-1185">Reference proteome</keyword>
<evidence type="ECO:0000256" key="1">
    <source>
        <dbReference type="ARBA" id="ARBA00004651"/>
    </source>
</evidence>
<feature type="transmembrane region" description="Helical" evidence="6">
    <location>
        <begin position="234"/>
        <end position="256"/>
    </location>
</feature>
<dbReference type="PANTHER" id="PTHR30250:SF11">
    <property type="entry name" value="O-ANTIGEN TRANSPORTER-RELATED"/>
    <property type="match status" value="1"/>
</dbReference>
<dbReference type="AlphaFoldDB" id="A0A1R4HCN9"/>
<feature type="transmembrane region" description="Helical" evidence="6">
    <location>
        <begin position="49"/>
        <end position="68"/>
    </location>
</feature>
<feature type="transmembrane region" description="Helical" evidence="6">
    <location>
        <begin position="89"/>
        <end position="112"/>
    </location>
</feature>
<feature type="transmembrane region" description="Helical" evidence="6">
    <location>
        <begin position="343"/>
        <end position="366"/>
    </location>
</feature>
<evidence type="ECO:0000256" key="5">
    <source>
        <dbReference type="ARBA" id="ARBA00023136"/>
    </source>
</evidence>
<dbReference type="OrthoDB" id="5560706at2"/>
<accession>A0A1R4HCN9</accession>
<feature type="transmembrane region" description="Helical" evidence="6">
    <location>
        <begin position="311"/>
        <end position="331"/>
    </location>
</feature>
<feature type="transmembrane region" description="Helical" evidence="6">
    <location>
        <begin position="185"/>
        <end position="207"/>
    </location>
</feature>
<dbReference type="InterPro" id="IPR050833">
    <property type="entry name" value="Poly_Biosynth_Transport"/>
</dbReference>
<feature type="transmembrane region" description="Helical" evidence="6">
    <location>
        <begin position="375"/>
        <end position="394"/>
    </location>
</feature>
<gene>
    <name evidence="7" type="ORF">CRENPOLYSF1_50062</name>
</gene>
<feature type="transmembrane region" description="Helical" evidence="6">
    <location>
        <begin position="262"/>
        <end position="280"/>
    </location>
</feature>
<organism evidence="7 8">
    <name type="scientific">Crenothrix polyspora</name>
    <dbReference type="NCBI Taxonomy" id="360316"/>
    <lineage>
        <taxon>Bacteria</taxon>
        <taxon>Pseudomonadati</taxon>
        <taxon>Pseudomonadota</taxon>
        <taxon>Gammaproteobacteria</taxon>
        <taxon>Methylococcales</taxon>
        <taxon>Crenotrichaceae</taxon>
        <taxon>Crenothrix</taxon>
    </lineage>
</organism>
<dbReference type="PANTHER" id="PTHR30250">
    <property type="entry name" value="PST FAMILY PREDICTED COLANIC ACID TRANSPORTER"/>
    <property type="match status" value="1"/>
</dbReference>
<evidence type="ECO:0000313" key="8">
    <source>
        <dbReference type="Proteomes" id="UP000195667"/>
    </source>
</evidence>
<keyword evidence="2" id="KW-1003">Cell membrane</keyword>
<protein>
    <submittedName>
        <fullName evidence="7">Polysaccharide biosynthesis protein</fullName>
    </submittedName>
</protein>
<reference evidence="8" key="1">
    <citation type="submission" date="2017-02" db="EMBL/GenBank/DDBJ databases">
        <authorList>
            <person name="Daims H."/>
        </authorList>
    </citation>
    <scope>NUCLEOTIDE SEQUENCE [LARGE SCALE GENOMIC DNA]</scope>
</reference>